<dbReference type="AlphaFoldDB" id="A0A1Q2KXT0"/>
<organism evidence="2 3">
    <name type="scientific">Planococcus lenghuensis</name>
    <dbReference type="NCBI Taxonomy" id="2213202"/>
    <lineage>
        <taxon>Bacteria</taxon>
        <taxon>Bacillati</taxon>
        <taxon>Bacillota</taxon>
        <taxon>Bacilli</taxon>
        <taxon>Bacillales</taxon>
        <taxon>Caryophanaceae</taxon>
        <taxon>Planococcus</taxon>
    </lineage>
</organism>
<dbReference type="InterPro" id="IPR000182">
    <property type="entry name" value="GNAT_dom"/>
</dbReference>
<dbReference type="KEGG" id="pmar:B0X71_05565"/>
<dbReference type="Pfam" id="PF00583">
    <property type="entry name" value="Acetyltransf_1"/>
    <property type="match status" value="1"/>
</dbReference>
<sequence>MGMEIRKARAGDEAGIIQVCSEGYWHTYKELLPENTISQIITDFYTAQRVAEEIRNTSQSWNGWFVVDDGRAILGAGEGGFIGERIAELFVLYLEPSRKQEGIGSRLLEMITQDQISRGAVEQWVSVSKGNEMGIPFYEACGFELQREEPMHGVPGEHGFRALRYRRILR</sequence>
<dbReference type="Proteomes" id="UP000188184">
    <property type="component" value="Chromosome"/>
</dbReference>
<evidence type="ECO:0000313" key="2">
    <source>
        <dbReference type="EMBL" id="AQQ52617.1"/>
    </source>
</evidence>
<proteinExistence type="predicted"/>
<dbReference type="GO" id="GO:0016747">
    <property type="term" value="F:acyltransferase activity, transferring groups other than amino-acyl groups"/>
    <property type="evidence" value="ECO:0007669"/>
    <property type="project" value="InterPro"/>
</dbReference>
<evidence type="ECO:0000313" key="3">
    <source>
        <dbReference type="Proteomes" id="UP000188184"/>
    </source>
</evidence>
<dbReference type="SUPFAM" id="SSF55729">
    <property type="entry name" value="Acyl-CoA N-acyltransferases (Nat)"/>
    <property type="match status" value="1"/>
</dbReference>
<keyword evidence="3" id="KW-1185">Reference proteome</keyword>
<dbReference type="Gene3D" id="3.40.630.30">
    <property type="match status" value="1"/>
</dbReference>
<keyword evidence="2" id="KW-0808">Transferase</keyword>
<evidence type="ECO:0000259" key="1">
    <source>
        <dbReference type="PROSITE" id="PS51186"/>
    </source>
</evidence>
<dbReference type="EMBL" id="CP019640">
    <property type="protein sequence ID" value="AQQ52617.1"/>
    <property type="molecule type" value="Genomic_DNA"/>
</dbReference>
<reference evidence="2 3" key="1">
    <citation type="submission" date="2017-02" db="EMBL/GenBank/DDBJ databases">
        <title>The complete genomic sequence of a novel cold adapted crude oil-degrading bacterium Planococcus qaidamina Y42.</title>
        <authorList>
            <person name="Yang R."/>
        </authorList>
    </citation>
    <scope>NUCLEOTIDE SEQUENCE [LARGE SCALE GENOMIC DNA]</scope>
    <source>
        <strain evidence="2 3">Y42</strain>
    </source>
</reference>
<accession>A0A1Q2KXT0</accession>
<name>A0A1Q2KXT0_9BACL</name>
<feature type="domain" description="N-acetyltransferase" evidence="1">
    <location>
        <begin position="3"/>
        <end position="170"/>
    </location>
</feature>
<gene>
    <name evidence="2" type="ORF">B0X71_05565</name>
</gene>
<dbReference type="PROSITE" id="PS51186">
    <property type="entry name" value="GNAT"/>
    <property type="match status" value="1"/>
</dbReference>
<dbReference type="InterPro" id="IPR016181">
    <property type="entry name" value="Acyl_CoA_acyltransferase"/>
</dbReference>
<protein>
    <submittedName>
        <fullName evidence="2">GNAT family N-acetyltransferase</fullName>
    </submittedName>
</protein>